<dbReference type="InterPro" id="IPR006127">
    <property type="entry name" value="ZnuA-like"/>
</dbReference>
<dbReference type="GO" id="GO:0046872">
    <property type="term" value="F:metal ion binding"/>
    <property type="evidence" value="ECO:0007669"/>
    <property type="project" value="InterPro"/>
</dbReference>
<evidence type="ECO:0000313" key="6">
    <source>
        <dbReference type="Proteomes" id="UP000709959"/>
    </source>
</evidence>
<dbReference type="InterPro" id="IPR050492">
    <property type="entry name" value="Bact_metal-bind_prot9"/>
</dbReference>
<keyword evidence="2" id="KW-0813">Transport</keyword>
<organism evidence="5 6">
    <name type="scientific">Candidatus Geothrix odensensis</name>
    <dbReference type="NCBI Taxonomy" id="2954440"/>
    <lineage>
        <taxon>Bacteria</taxon>
        <taxon>Pseudomonadati</taxon>
        <taxon>Acidobacteriota</taxon>
        <taxon>Holophagae</taxon>
        <taxon>Holophagales</taxon>
        <taxon>Holophagaceae</taxon>
        <taxon>Geothrix</taxon>
    </lineage>
</organism>
<dbReference type="SUPFAM" id="SSF53807">
    <property type="entry name" value="Helical backbone' metal receptor"/>
    <property type="match status" value="1"/>
</dbReference>
<dbReference type="PANTHER" id="PTHR42953">
    <property type="entry name" value="HIGH-AFFINITY ZINC UPTAKE SYSTEM PROTEIN ZNUA-RELATED"/>
    <property type="match status" value="1"/>
</dbReference>
<name>A0A936EZA3_9BACT</name>
<evidence type="ECO:0000256" key="2">
    <source>
        <dbReference type="ARBA" id="ARBA00022448"/>
    </source>
</evidence>
<evidence type="ECO:0000256" key="1">
    <source>
        <dbReference type="ARBA" id="ARBA00011028"/>
    </source>
</evidence>
<comment type="similarity">
    <text evidence="1">Belongs to the bacterial solute-binding protein 9 family.</text>
</comment>
<dbReference type="Proteomes" id="UP000709959">
    <property type="component" value="Unassembled WGS sequence"/>
</dbReference>
<protein>
    <submittedName>
        <fullName evidence="5">Zinc ABC transporter substrate-binding protein</fullName>
    </submittedName>
</protein>
<keyword evidence="3 4" id="KW-0732">Signal</keyword>
<evidence type="ECO:0000313" key="5">
    <source>
        <dbReference type="EMBL" id="MBK8571107.1"/>
    </source>
</evidence>
<dbReference type="AlphaFoldDB" id="A0A936EZA3"/>
<dbReference type="Gene3D" id="3.40.50.1980">
    <property type="entry name" value="Nitrogenase molybdenum iron protein domain"/>
    <property type="match status" value="1"/>
</dbReference>
<feature type="signal peptide" evidence="4">
    <location>
        <begin position="1"/>
        <end position="25"/>
    </location>
</feature>
<gene>
    <name evidence="5" type="ORF">IPN91_00405</name>
</gene>
<dbReference type="Pfam" id="PF01297">
    <property type="entry name" value="ZnuA"/>
    <property type="match status" value="1"/>
</dbReference>
<dbReference type="PANTHER" id="PTHR42953:SF3">
    <property type="entry name" value="HIGH-AFFINITY ZINC UPTAKE SYSTEM PROTEIN ZNUA"/>
    <property type="match status" value="1"/>
</dbReference>
<proteinExistence type="inferred from homology"/>
<reference evidence="5 6" key="1">
    <citation type="submission" date="2020-10" db="EMBL/GenBank/DDBJ databases">
        <title>Connecting structure to function with the recovery of over 1000 high-quality activated sludge metagenome-assembled genomes encoding full-length rRNA genes using long-read sequencing.</title>
        <authorList>
            <person name="Singleton C.M."/>
            <person name="Petriglieri F."/>
            <person name="Kristensen J.M."/>
            <person name="Kirkegaard R.H."/>
            <person name="Michaelsen T.Y."/>
            <person name="Andersen M.H."/>
            <person name="Karst S.M."/>
            <person name="Dueholm M.S."/>
            <person name="Nielsen P.H."/>
            <person name="Albertsen M."/>
        </authorList>
    </citation>
    <scope>NUCLEOTIDE SEQUENCE [LARGE SCALE GENOMIC DNA]</scope>
    <source>
        <strain evidence="5">OdNE_18-Q3-R46-58_MAXAC.008</strain>
    </source>
</reference>
<accession>A0A936EZA3</accession>
<feature type="chain" id="PRO_5037405512" evidence="4">
    <location>
        <begin position="26"/>
        <end position="310"/>
    </location>
</feature>
<sequence>MKPYRMHPAWRTVLALLAMGGFAFGAGQQQKEGRVTVAVAVVDIEPIVRAVGGGQVDTVNLFKGCILRKDLQVEPASKARLATAEAVVWTGFMNESAAVSDVLRTAGSAGRKGGEPKWIDVSKGTVRTNQPTSTCFGSVDPAFASGDPFFWLNPENGGLIARNIARGLGELRPSSRAMFMANAEAFQRALAKDIQRWKTALKPLHGVKVFTAQCGWQNFSSMGGPQFLVCKGTPGELPSPQTLLLHIKQMKADFILVDPNTPAEYADAFREYSNLKVIEVSSSIETIRGATTYSALFDNFIRTLQSQAKH</sequence>
<dbReference type="GO" id="GO:0030001">
    <property type="term" value="P:metal ion transport"/>
    <property type="evidence" value="ECO:0007669"/>
    <property type="project" value="InterPro"/>
</dbReference>
<dbReference type="EMBL" id="JADKCH010000001">
    <property type="protein sequence ID" value="MBK8571107.1"/>
    <property type="molecule type" value="Genomic_DNA"/>
</dbReference>
<evidence type="ECO:0000256" key="4">
    <source>
        <dbReference type="SAM" id="SignalP"/>
    </source>
</evidence>
<evidence type="ECO:0000256" key="3">
    <source>
        <dbReference type="ARBA" id="ARBA00022729"/>
    </source>
</evidence>
<comment type="caution">
    <text evidence="5">The sequence shown here is derived from an EMBL/GenBank/DDBJ whole genome shotgun (WGS) entry which is preliminary data.</text>
</comment>